<evidence type="ECO:0000313" key="1">
    <source>
        <dbReference type="EMBL" id="QEK52907.1"/>
    </source>
</evidence>
<dbReference type="KEGG" id="pej:FYC62_15430"/>
<dbReference type="Pfam" id="PF20001">
    <property type="entry name" value="DUF6428"/>
    <property type="match status" value="1"/>
</dbReference>
<evidence type="ECO:0000313" key="2">
    <source>
        <dbReference type="Proteomes" id="UP000323653"/>
    </source>
</evidence>
<dbReference type="EMBL" id="CP043329">
    <property type="protein sequence ID" value="QEK52907.1"/>
    <property type="molecule type" value="Genomic_DNA"/>
</dbReference>
<dbReference type="RefSeq" id="WP_149075588.1">
    <property type="nucleotide sequence ID" value="NZ_CP043329.1"/>
</dbReference>
<protein>
    <submittedName>
        <fullName evidence="1">Uncharacterized protein</fullName>
    </submittedName>
</protein>
<accession>A0A5C0VL64</accession>
<gene>
    <name evidence="1" type="ORF">FYC62_15430</name>
</gene>
<reference evidence="1 2" key="1">
    <citation type="submission" date="2019-08" db="EMBL/GenBank/DDBJ databases">
        <title>Pedobacter sp. nov., isolated from Han river, South Korea.</title>
        <authorList>
            <person name="Lee D.-H."/>
            <person name="Kim Y.-S."/>
            <person name="Hwang E.-M."/>
            <person name="Le Tran T.C."/>
            <person name="Cha C.-J."/>
        </authorList>
    </citation>
    <scope>NUCLEOTIDE SEQUENCE [LARGE SCALE GENOMIC DNA]</scope>
    <source>
        <strain evidence="1 2">CJ43</strain>
    </source>
</reference>
<organism evidence="1 2">
    <name type="scientific">Pedobacter aquae</name>
    <dbReference type="NCBI Taxonomy" id="2605747"/>
    <lineage>
        <taxon>Bacteria</taxon>
        <taxon>Pseudomonadati</taxon>
        <taxon>Bacteroidota</taxon>
        <taxon>Sphingobacteriia</taxon>
        <taxon>Sphingobacteriales</taxon>
        <taxon>Sphingobacteriaceae</taxon>
        <taxon>Pedobacter</taxon>
    </lineage>
</organism>
<proteinExistence type="predicted"/>
<name>A0A5C0VL64_9SPHI</name>
<dbReference type="AlphaFoldDB" id="A0A5C0VL64"/>
<sequence>MNISEMMTWNEFRTALVAHPLLDLQFQYAEDKWVSPSYHITELKHAPITSVDCGGVVNKWTEIILQLWVPENQQQLKSMKVRKAISIIELVEKALSIEPNAVVKVEFGNQEYDTRQLLPKAFIKDEENFIIDLRPDVTQCKAIERGGSCGTTATGEECCTPSAEKPKIQLKNLVTQEGSSCEPGSGCC</sequence>
<keyword evidence="2" id="KW-1185">Reference proteome</keyword>
<dbReference type="InterPro" id="IPR045534">
    <property type="entry name" value="DUF6428"/>
</dbReference>
<dbReference type="Proteomes" id="UP000323653">
    <property type="component" value="Chromosome"/>
</dbReference>